<dbReference type="InterPro" id="IPR027392">
    <property type="entry name" value="TF_Znf"/>
</dbReference>
<proteinExistence type="predicted"/>
<dbReference type="EMBL" id="DSWI01000021">
    <property type="protein sequence ID" value="HFG21033.1"/>
    <property type="molecule type" value="Genomic_DNA"/>
</dbReference>
<evidence type="ECO:0000256" key="1">
    <source>
        <dbReference type="SAM" id="MobiDB-lite"/>
    </source>
</evidence>
<reference evidence="3" key="1">
    <citation type="journal article" date="2020" name="mSystems">
        <title>Genome- and Community-Level Interaction Insights into Carbon Utilization and Element Cycling Functions of Hydrothermarchaeota in Hydrothermal Sediment.</title>
        <authorList>
            <person name="Zhou Z."/>
            <person name="Liu Y."/>
            <person name="Xu W."/>
            <person name="Pan J."/>
            <person name="Luo Z.H."/>
            <person name="Li M."/>
        </authorList>
    </citation>
    <scope>NUCLEOTIDE SEQUENCE [LARGE SCALE GENOMIC DNA]</scope>
    <source>
        <strain evidence="3">SpSt-524</strain>
    </source>
</reference>
<gene>
    <name evidence="3" type="ORF">ENS82_10005</name>
</gene>
<evidence type="ECO:0000259" key="2">
    <source>
        <dbReference type="Pfam" id="PF13453"/>
    </source>
</evidence>
<dbReference type="AlphaFoldDB" id="A0A7C3DUI5"/>
<accession>A0A7C3DUI5</accession>
<sequence>MPLLICPNCQTGMNEIQRNGVHIDVCPKCRGVWLDGGEMEKLLGQVRQYEQEYEAELERYRQQYAPPPTHRRNPYDTDDDEYYKRHGKKKSKLGRLFDLFD</sequence>
<name>A0A7C3DUI5_MEIRU</name>
<protein>
    <recommendedName>
        <fullName evidence="2">Transcription factor zinc-finger domain-containing protein</fullName>
    </recommendedName>
</protein>
<evidence type="ECO:0000313" key="3">
    <source>
        <dbReference type="EMBL" id="HFG21033.1"/>
    </source>
</evidence>
<dbReference type="Pfam" id="PF13453">
    <property type="entry name" value="Zn_ribbon_TFIIB"/>
    <property type="match status" value="1"/>
</dbReference>
<feature type="domain" description="Transcription factor zinc-finger" evidence="2">
    <location>
        <begin position="5"/>
        <end position="43"/>
    </location>
</feature>
<feature type="region of interest" description="Disordered" evidence="1">
    <location>
        <begin position="60"/>
        <end position="86"/>
    </location>
</feature>
<comment type="caution">
    <text evidence="3">The sequence shown here is derived from an EMBL/GenBank/DDBJ whole genome shotgun (WGS) entry which is preliminary data.</text>
</comment>
<organism evidence="3">
    <name type="scientific">Meiothermus ruber</name>
    <dbReference type="NCBI Taxonomy" id="277"/>
    <lineage>
        <taxon>Bacteria</taxon>
        <taxon>Thermotogati</taxon>
        <taxon>Deinococcota</taxon>
        <taxon>Deinococci</taxon>
        <taxon>Thermales</taxon>
        <taxon>Thermaceae</taxon>
        <taxon>Meiothermus</taxon>
    </lineage>
</organism>